<comment type="caution">
    <text evidence="2">The sequence shown here is derived from an EMBL/GenBank/DDBJ whole genome shotgun (WGS) entry which is preliminary data.</text>
</comment>
<evidence type="ECO:0000313" key="2">
    <source>
        <dbReference type="EMBL" id="KAJ8882443.1"/>
    </source>
</evidence>
<proteinExistence type="predicted"/>
<organism evidence="2 3">
    <name type="scientific">Dryococelus australis</name>
    <dbReference type="NCBI Taxonomy" id="614101"/>
    <lineage>
        <taxon>Eukaryota</taxon>
        <taxon>Metazoa</taxon>
        <taxon>Ecdysozoa</taxon>
        <taxon>Arthropoda</taxon>
        <taxon>Hexapoda</taxon>
        <taxon>Insecta</taxon>
        <taxon>Pterygota</taxon>
        <taxon>Neoptera</taxon>
        <taxon>Polyneoptera</taxon>
        <taxon>Phasmatodea</taxon>
        <taxon>Verophasmatodea</taxon>
        <taxon>Anareolatae</taxon>
        <taxon>Phasmatidae</taxon>
        <taxon>Eurycanthinae</taxon>
        <taxon>Dryococelus</taxon>
    </lineage>
</organism>
<sequence length="281" mass="31106">MKLEEYEICEKIRCLVEQILILASERRHRFAKLKLLTSVNYRNLSAINCFPYIADHTSHIGPFKCESSGDVTARAYRAPRSALLDGCIASVFTQPRASFISSCVHQSALLLANSNSEHCNVLLRTTTVPLATTSLGAASKGHFQHKPRTHTSDTSPRRDPLMEALRLHRGVVVLGEPSTCLLRLQVHRPLVVAALITCTASTRPRSVGESSGFPSPSAFESAFACSRWRGRVQSPTRIISTSYMDGQESPFFLLLTCPIWALQHDEKYLAYDVSGTQQSSL</sequence>
<dbReference type="EMBL" id="JARBHB010000005">
    <property type="protein sequence ID" value="KAJ8882443.1"/>
    <property type="molecule type" value="Genomic_DNA"/>
</dbReference>
<feature type="region of interest" description="Disordered" evidence="1">
    <location>
        <begin position="139"/>
        <end position="158"/>
    </location>
</feature>
<reference evidence="2 3" key="1">
    <citation type="submission" date="2023-02" db="EMBL/GenBank/DDBJ databases">
        <title>LHISI_Scaffold_Assembly.</title>
        <authorList>
            <person name="Stuart O.P."/>
            <person name="Cleave R."/>
            <person name="Magrath M.J.L."/>
            <person name="Mikheyev A.S."/>
        </authorList>
    </citation>
    <scope>NUCLEOTIDE SEQUENCE [LARGE SCALE GENOMIC DNA]</scope>
    <source>
        <strain evidence="2">Daus_M_001</strain>
        <tissue evidence="2">Leg muscle</tissue>
    </source>
</reference>
<dbReference type="Proteomes" id="UP001159363">
    <property type="component" value="Chromosome 4"/>
</dbReference>
<protein>
    <submittedName>
        <fullName evidence="2">Uncharacterized protein</fullName>
    </submittedName>
</protein>
<name>A0ABQ9HEG0_9NEOP</name>
<accession>A0ABQ9HEG0</accession>
<evidence type="ECO:0000256" key="1">
    <source>
        <dbReference type="SAM" id="MobiDB-lite"/>
    </source>
</evidence>
<keyword evidence="3" id="KW-1185">Reference proteome</keyword>
<gene>
    <name evidence="2" type="ORF">PR048_014251</name>
</gene>
<evidence type="ECO:0000313" key="3">
    <source>
        <dbReference type="Proteomes" id="UP001159363"/>
    </source>
</evidence>